<feature type="domain" description="Fibronectin type-III" evidence="3">
    <location>
        <begin position="939"/>
        <end position="1034"/>
    </location>
</feature>
<proteinExistence type="predicted"/>
<dbReference type="InterPro" id="IPR013783">
    <property type="entry name" value="Ig-like_fold"/>
</dbReference>
<dbReference type="InterPro" id="IPR003961">
    <property type="entry name" value="FN3_dom"/>
</dbReference>
<feature type="chain" id="PRO_5045172708" evidence="2">
    <location>
        <begin position="23"/>
        <end position="1910"/>
    </location>
</feature>
<organism evidence="4 5">
    <name type="scientific">Thermophilibacter provencensis</name>
    <dbReference type="NCBI Taxonomy" id="1852386"/>
    <lineage>
        <taxon>Bacteria</taxon>
        <taxon>Bacillati</taxon>
        <taxon>Actinomycetota</taxon>
        <taxon>Coriobacteriia</taxon>
        <taxon>Coriobacteriales</taxon>
        <taxon>Atopobiaceae</taxon>
        <taxon>Thermophilibacter</taxon>
    </lineage>
</organism>
<comment type="caution">
    <text evidence="4">The sequence shown here is derived from an EMBL/GenBank/DDBJ whole genome shotgun (WGS) entry which is preliminary data.</text>
</comment>
<dbReference type="SMART" id="SM00060">
    <property type="entry name" value="FN3"/>
    <property type="match status" value="1"/>
</dbReference>
<reference evidence="4 5" key="3">
    <citation type="submission" date="2023-06" db="EMBL/GenBank/DDBJ databases">
        <authorList>
            <person name="Zeman M."/>
            <person name="Kubasova T."/>
            <person name="Jahodarova E."/>
            <person name="Nykrynova M."/>
            <person name="Rychlik I."/>
        </authorList>
    </citation>
    <scope>NUCLEOTIDE SEQUENCE [LARGE SCALE GENOMIC DNA]</scope>
    <source>
        <strain evidence="4 5">153_Feed</strain>
    </source>
</reference>
<dbReference type="SUPFAM" id="SSF69318">
    <property type="entry name" value="Integrin alpha N-terminal domain"/>
    <property type="match status" value="1"/>
</dbReference>
<dbReference type="SUPFAM" id="SSF49265">
    <property type="entry name" value="Fibronectin type III"/>
    <property type="match status" value="1"/>
</dbReference>
<reference evidence="5" key="1">
    <citation type="submission" date="2023-06" db="EMBL/GenBank/DDBJ databases">
        <title>Identification and characterization of horizontal gene transfer across gut microbiota members of farm animals based on homology search.</title>
        <authorList>
            <person name="Zeman M."/>
            <person name="Kubasova T."/>
            <person name="Jahodarova E."/>
            <person name="Nykrynova M."/>
            <person name="Rychlik I."/>
        </authorList>
    </citation>
    <scope>NUCLEOTIDE SEQUENCE [LARGE SCALE GENOMIC DNA]</scope>
    <source>
        <strain evidence="5">153_Feed</strain>
    </source>
</reference>
<sequence>MRKRIVSAALSATLALSSLPFAAVPALAADGGNQFDTILEMDSVKPAGFDENSEENPYGQPKDQPFLLNTESELMVYRNKDNGNDVDLGWYDTRLDSGLYLEVNGDTNGFESAGLYGSSAPNVLKELFHVESVAFDPTGSGRKDHVAYIGHDANGEDDIVIVVVDTTRDNESATYRFEDNAGWLSGVEAWTGGNYLAITAGDYDGSGHETLVAHVLTNDDTYGLAQLSYDAGSNTISCMSERDKSLLHWKYVEENHGQDLDDNNGYEQDKMSADLATGDFNGDGIDDLAVVSYLNGGARGVSWDCAYYFPMLNVAYGASDGGVVFDNQKSGFCQLRREDRDGLKYKLTAPAAPGIAAGDVDGDGVDEIVVAGTKNIITSKSNSYDVDVEHQWDLDGESWVIITLNAREDGTFADPGGEAGTTTLSEVGSNAWFAGGTGGEKRRSPMDVECVAMNGAAAAEYVFMGGALFDLSTSTPERLHTPGVFNKDDDGVGSQIVDEHYVQSVVAGNFDGNEWGYEQVMYVIVMKDRSKNDYYYRLGMIGGANYDGEGGPVGSQGGTDQTRFFDVTSDFIISNTGGGHRTNLVITPMDRDKDGAMARYAGKSYVYADPQVLTVLQMAPYFDEIDIGNDAGATTYAFTRTYEYTEGTSESKSYSIGGAFGVETPAVNVEVEAGYANSWTRSFENTLTRSVTDSFTAKAYDSVVLYRTPVFNYNYQLMSEDGTQWVDLEEAGLTISVPKTPTYVQMSVDDYNNFVDVYNAMMAEETADTDDTFTAMKKLDLGYLGQEGNPWGYGTPLDQVSNNTYQLGYNGGETSSASSTGQATTETIEQETGFSFEISATTGFNMGMFSVMAGVNYSLEEMKGNSTSKTTSSETETSGTVQDLDWKYLLEEYGIPESVTRSYGFTWNLGKKEVDLGVAGIKALVIGYNVSNISAPPPAVSELEARQADETSVDLSWVDPSVDGRSTVDGYNVYMRNEDGTYRKLNGDPLSKETCEYRVENLKSNTDYVFVVTTLSGDKESVWSNEAAIKTPKGMKALTLAYDDDEVELTASHLGNVDIQSGEKVPEETIVYVSVVPKDGYTITGVTLTQEGEEPESVNMTDGQFNFVMYEDTSIEVTSEKVVDKSVVSYEDEVKDANGNVTGTVEAHTTSGNKIDASGAEVSGAVEFVATPADGYALKEWHVSSSLGTSVIDAVGNELTFYPYENEHKVTPVFVPITDPAVSRTVTLSVGDGGQIEVKSGDSVLAPDDSGTITVARGTELTFTAVPDDFYNFIGWTESFEDYGDDADSVTLRVLDSLTVGATFEADLLYTLEFDAVSEDAAGSGTLTAAANGAQLTSGDKLVPNTQVDFAAAAGDGSRLTKWGVTKGTVTTFVAADEGLVTEDSYELTLVANSSVDAYFGKIEQYDLSVPATVTNGRVIVERGGSAVIPGSGALSYGDVITINAVPNEGYILVGLTVNGEEFTPGETYLVTGPVSIGATIVENVVHSHEWGTPSWTWETDNSAVTAHFACACGEKRDVEATVTTAPEPDATCTDDGRMVVTAAVSFEGARFTDKRDGDVIPAIDHEWGEPTWEWSEDGSSATATFACAHDASHVQTVDATVTSRTSEDPTCTGEGVATYTATVELGGKSFSDTLELGDIAPTGHTPKMEGARKATCASEGYTGDKVCSVCGALLGRGETIERVEHTPVTVGAREATCSAEGYTGDVVCSECDALLEKGETIVKADHRIELVGAKEATTTSKGYTGDQVCSVCEEVVKEGEVIPALPRDSEVMYRLYNRWSGEHFYTSDPAERASLVGIGWTDEGVGWIAPREGAEVYRLYNPYAEGGDHHYTMDAEEYEALAKLGWEQEGVAWHSAGEKDEGARPLYRLFNPYEQTTTHHYTSDADERDALMKIGWRDEGVAWYGLSAT</sequence>
<dbReference type="Pfam" id="PF18998">
    <property type="entry name" value="Flg_new_2"/>
    <property type="match status" value="3"/>
</dbReference>
<keyword evidence="1" id="KW-0326">Glycosidase</keyword>
<dbReference type="Gene3D" id="2.130.10.130">
    <property type="entry name" value="Integrin alpha, N-terminal"/>
    <property type="match status" value="1"/>
</dbReference>
<dbReference type="Gene3D" id="2.60.40.10">
    <property type="entry name" value="Immunoglobulins"/>
    <property type="match status" value="1"/>
</dbReference>
<evidence type="ECO:0000313" key="5">
    <source>
        <dbReference type="Proteomes" id="UP001529256"/>
    </source>
</evidence>
<dbReference type="InterPro" id="IPR036116">
    <property type="entry name" value="FN3_sf"/>
</dbReference>
<reference evidence="4 5" key="2">
    <citation type="submission" date="2023-06" db="EMBL/GenBank/DDBJ databases">
        <title>Identification and characterization of horizontal gene transfer across gut microbiota members of farm animals based on homology search.</title>
        <authorList>
            <person name="Schwarzerova J."/>
            <person name="Nykrynova M."/>
            <person name="Jureckova K."/>
            <person name="Cejkova D."/>
            <person name="Rychlik I."/>
        </authorList>
    </citation>
    <scope>NUCLEOTIDE SEQUENCE [LARGE SCALE GENOMIC DNA]</scope>
    <source>
        <strain evidence="4 5">153_Feed</strain>
    </source>
</reference>
<evidence type="ECO:0000259" key="3">
    <source>
        <dbReference type="PROSITE" id="PS50853"/>
    </source>
</evidence>
<evidence type="ECO:0000256" key="1">
    <source>
        <dbReference type="ARBA" id="ARBA00023295"/>
    </source>
</evidence>
<name>A0ABT7V4M4_9ACTN</name>
<keyword evidence="5" id="KW-1185">Reference proteome</keyword>
<dbReference type="RefSeq" id="WP_289511521.1">
    <property type="nucleotide sequence ID" value="NZ_JAUDEA010000010.1"/>
</dbReference>
<evidence type="ECO:0000313" key="4">
    <source>
        <dbReference type="EMBL" id="MDM8271436.1"/>
    </source>
</evidence>
<dbReference type="InterPro" id="IPR043708">
    <property type="entry name" value="DUF5648"/>
</dbReference>
<dbReference type="InterPro" id="IPR044060">
    <property type="entry name" value="Bacterial_rp_domain"/>
</dbReference>
<dbReference type="Proteomes" id="UP001529256">
    <property type="component" value="Unassembled WGS sequence"/>
</dbReference>
<evidence type="ECO:0000256" key="2">
    <source>
        <dbReference type="SAM" id="SignalP"/>
    </source>
</evidence>
<feature type="signal peptide" evidence="2">
    <location>
        <begin position="1"/>
        <end position="22"/>
    </location>
</feature>
<dbReference type="CDD" id="cd00063">
    <property type="entry name" value="FN3"/>
    <property type="match status" value="1"/>
</dbReference>
<accession>A0ABT7V4M4</accession>
<dbReference type="PROSITE" id="PS50853">
    <property type="entry name" value="FN3"/>
    <property type="match status" value="1"/>
</dbReference>
<dbReference type="InterPro" id="IPR028994">
    <property type="entry name" value="Integrin_alpha_N"/>
</dbReference>
<dbReference type="EMBL" id="JAUDEA010000010">
    <property type="protein sequence ID" value="MDM8271436.1"/>
    <property type="molecule type" value="Genomic_DNA"/>
</dbReference>
<keyword evidence="1" id="KW-0378">Hydrolase</keyword>
<protein>
    <submittedName>
        <fullName evidence="4">Fibronectin type III domain-containing protein</fullName>
    </submittedName>
</protein>
<dbReference type="Pfam" id="PF00041">
    <property type="entry name" value="fn3"/>
    <property type="match status" value="1"/>
</dbReference>
<keyword evidence="2" id="KW-0732">Signal</keyword>
<gene>
    <name evidence="4" type="ORF">QUW25_07120</name>
</gene>
<dbReference type="Pfam" id="PF18885">
    <property type="entry name" value="DUF5648"/>
    <property type="match status" value="1"/>
</dbReference>